<dbReference type="Pfam" id="PF00361">
    <property type="entry name" value="Proton_antipo_M"/>
    <property type="match status" value="1"/>
</dbReference>
<comment type="caution">
    <text evidence="8">The sequence shown here is derived from an EMBL/GenBank/DDBJ whole genome shotgun (WGS) entry which is preliminary data.</text>
</comment>
<comment type="similarity">
    <text evidence="5">Belongs to the complex I subunit 2 family.</text>
</comment>
<sequence length="475" mass="49698">MNACLLAPEIGMALLALAFFLETLGYQALKPLRGAMVWMAGGVALLALLALGARGNLFSGVYVVDALSQYFKLAVALGFAVVTAMGPRPASVEEDKRPDYFMLLAVSALGLMLLASSAELTTMYLSLELASLSLYAVAPLRAGSRAAAEAGVKYILYGAMVTALALYGLSLVMAAQHTTYLAELATKPWSVAQAPLAVLGLSLYLCGFLFKLALFPFHFWCPDVYQGVGNETAAFVSTLPKLGAVAVLVRLVGEIGMNGQLASTLAVLAALSMTAGNLSALVQRDLKRMLGYSSVSHAGFAVMGLVAGGPEGLASATFYAACYLLMNLAAFFVICRLDFAGENPTLESLDGLSKRSPGSAFVLLVAAFSLVGLPPTAGFTGKFFLLGSLWGRGHDWLVIVAVLNTAVAIYYYLNMVRHAYTAEPAEVPAGAPEPALLSRPRAWLGGSLAALLLAAGLYPAPLFDMALAAARLATP</sequence>
<keyword evidence="9" id="KW-1185">Reference proteome</keyword>
<protein>
    <recommendedName>
        <fullName evidence="5">NADH-quinone oxidoreductase subunit N</fullName>
        <ecNumber evidence="5">7.1.1.-</ecNumber>
    </recommendedName>
    <alternativeName>
        <fullName evidence="5">NADH dehydrogenase I subunit N</fullName>
    </alternativeName>
    <alternativeName>
        <fullName evidence="5">NDH-1 subunit N</fullName>
    </alternativeName>
</protein>
<feature type="transmembrane region" description="Helical" evidence="5">
    <location>
        <begin position="6"/>
        <end position="24"/>
    </location>
</feature>
<evidence type="ECO:0000313" key="8">
    <source>
        <dbReference type="EMBL" id="GFK92555.1"/>
    </source>
</evidence>
<reference evidence="8 9" key="1">
    <citation type="submission" date="2020-04" db="EMBL/GenBank/DDBJ databases">
        <authorList>
            <consortium name="Desulfovibrio sp. FSS-1 genome sequencing consortium"/>
            <person name="Shimoshige H."/>
            <person name="Kobayashi H."/>
            <person name="Maekawa T."/>
        </authorList>
    </citation>
    <scope>NUCLEOTIDE SEQUENCE [LARGE SCALE GENOMIC DNA]</scope>
    <source>
        <strain evidence="8 9">SIID29052-01</strain>
    </source>
</reference>
<dbReference type="HAMAP" id="MF_00445">
    <property type="entry name" value="NDH1_NuoN_1"/>
    <property type="match status" value="1"/>
</dbReference>
<keyword evidence="5" id="KW-0874">Quinone</keyword>
<dbReference type="RefSeq" id="WP_173080738.1">
    <property type="nucleotide sequence ID" value="NZ_BLTE01000001.1"/>
</dbReference>
<dbReference type="GO" id="GO:0005886">
    <property type="term" value="C:plasma membrane"/>
    <property type="evidence" value="ECO:0007669"/>
    <property type="project" value="UniProtKB-SubCell"/>
</dbReference>
<reference evidence="8 9" key="2">
    <citation type="submission" date="2020-05" db="EMBL/GenBank/DDBJ databases">
        <title>Draft genome sequence of Desulfovibrio sp. strainFSS-1.</title>
        <authorList>
            <person name="Shimoshige H."/>
            <person name="Kobayashi H."/>
            <person name="Maekawa T."/>
        </authorList>
    </citation>
    <scope>NUCLEOTIDE SEQUENCE [LARGE SCALE GENOMIC DNA]</scope>
    <source>
        <strain evidence="8 9">SIID29052-01</strain>
    </source>
</reference>
<keyword evidence="5" id="KW-1278">Translocase</keyword>
<evidence type="ECO:0000256" key="5">
    <source>
        <dbReference type="HAMAP-Rule" id="MF_00445"/>
    </source>
</evidence>
<dbReference type="Proteomes" id="UP000494245">
    <property type="component" value="Unassembled WGS sequence"/>
</dbReference>
<feature type="transmembrane region" description="Helical" evidence="5">
    <location>
        <begin position="442"/>
        <end position="460"/>
    </location>
</feature>
<keyword evidence="5" id="KW-0830">Ubiquinone</keyword>
<proteinExistence type="inferred from homology"/>
<dbReference type="GO" id="GO:0008137">
    <property type="term" value="F:NADH dehydrogenase (ubiquinone) activity"/>
    <property type="evidence" value="ECO:0007669"/>
    <property type="project" value="InterPro"/>
</dbReference>
<evidence type="ECO:0000313" key="9">
    <source>
        <dbReference type="Proteomes" id="UP000494245"/>
    </source>
</evidence>
<feature type="transmembrane region" description="Helical" evidence="5">
    <location>
        <begin position="396"/>
        <end position="413"/>
    </location>
</feature>
<dbReference type="PANTHER" id="PTHR22773">
    <property type="entry name" value="NADH DEHYDROGENASE"/>
    <property type="match status" value="1"/>
</dbReference>
<organism evidence="8 9">
    <name type="scientific">Fundidesulfovibrio magnetotacticus</name>
    <dbReference type="NCBI Taxonomy" id="2730080"/>
    <lineage>
        <taxon>Bacteria</taxon>
        <taxon>Pseudomonadati</taxon>
        <taxon>Thermodesulfobacteriota</taxon>
        <taxon>Desulfovibrionia</taxon>
        <taxon>Desulfovibrionales</taxon>
        <taxon>Desulfovibrionaceae</taxon>
        <taxon>Fundidesulfovibrio</taxon>
    </lineage>
</organism>
<comment type="subcellular location">
    <subcellularLocation>
        <location evidence="5">Cell membrane</location>
        <topology evidence="5">Multi-pass membrane protein</topology>
    </subcellularLocation>
    <subcellularLocation>
        <location evidence="1">Endomembrane system</location>
        <topology evidence="1">Multi-pass membrane protein</topology>
    </subcellularLocation>
    <subcellularLocation>
        <location evidence="6">Membrane</location>
        <topology evidence="6">Multi-pass membrane protein</topology>
    </subcellularLocation>
</comment>
<feature type="transmembrane region" description="Helical" evidence="5">
    <location>
        <begin position="316"/>
        <end position="339"/>
    </location>
</feature>
<dbReference type="GO" id="GO:0048038">
    <property type="term" value="F:quinone binding"/>
    <property type="evidence" value="ECO:0007669"/>
    <property type="project" value="UniProtKB-KW"/>
</dbReference>
<dbReference type="EMBL" id="BLTE01000001">
    <property type="protein sequence ID" value="GFK92555.1"/>
    <property type="molecule type" value="Genomic_DNA"/>
</dbReference>
<comment type="function">
    <text evidence="5">NDH-1 shuttles electrons from NADH, via FMN and iron-sulfur (Fe-S) centers, to quinones in the respiratory chain. The immediate electron acceptor for the enzyme in this species is believed to be ubiquinone. Couples the redox reaction to proton translocation (for every two electrons transferred, four hydrogen ions are translocated across the cytoplasmic membrane), and thus conserves the redox energy in a proton gradient.</text>
</comment>
<dbReference type="NCBIfam" id="TIGR01770">
    <property type="entry name" value="NDH_I_N"/>
    <property type="match status" value="1"/>
</dbReference>
<name>A0A6V8LWA2_9BACT</name>
<gene>
    <name evidence="8" type="primary">nuoN_2</name>
    <name evidence="5" type="synonym">nuoN</name>
    <name evidence="8" type="ORF">NNJEOMEG_00380</name>
</gene>
<feature type="domain" description="NADH:quinone oxidoreductase/Mrp antiporter transmembrane" evidence="7">
    <location>
        <begin position="117"/>
        <end position="405"/>
    </location>
</feature>
<dbReference type="GO" id="GO:0042773">
    <property type="term" value="P:ATP synthesis coupled electron transport"/>
    <property type="evidence" value="ECO:0007669"/>
    <property type="project" value="InterPro"/>
</dbReference>
<evidence type="ECO:0000256" key="1">
    <source>
        <dbReference type="ARBA" id="ARBA00004127"/>
    </source>
</evidence>
<evidence type="ECO:0000256" key="6">
    <source>
        <dbReference type="RuleBase" id="RU000320"/>
    </source>
</evidence>
<evidence type="ECO:0000256" key="3">
    <source>
        <dbReference type="ARBA" id="ARBA00022989"/>
    </source>
</evidence>
<comment type="subunit">
    <text evidence="5">NDH-1 is composed of 14 different subunits. Subunits NuoA, H, J, K, L, M, N constitute the membrane sector of the complex.</text>
</comment>
<keyword evidence="4 5" id="KW-0472">Membrane</keyword>
<comment type="catalytic activity">
    <reaction evidence="5">
        <text>a quinone + NADH + 5 H(+)(in) = a quinol + NAD(+) + 4 H(+)(out)</text>
        <dbReference type="Rhea" id="RHEA:57888"/>
        <dbReference type="ChEBI" id="CHEBI:15378"/>
        <dbReference type="ChEBI" id="CHEBI:24646"/>
        <dbReference type="ChEBI" id="CHEBI:57540"/>
        <dbReference type="ChEBI" id="CHEBI:57945"/>
        <dbReference type="ChEBI" id="CHEBI:132124"/>
    </reaction>
</comment>
<feature type="transmembrane region" description="Helical" evidence="5">
    <location>
        <begin position="36"/>
        <end position="57"/>
    </location>
</feature>
<feature type="transmembrane region" description="Helical" evidence="5">
    <location>
        <begin position="259"/>
        <end position="282"/>
    </location>
</feature>
<dbReference type="GO" id="GO:0050136">
    <property type="term" value="F:NADH dehydrogenase (quinone) (non-electrogenic) activity"/>
    <property type="evidence" value="ECO:0007669"/>
    <property type="project" value="UniProtKB-UniRule"/>
</dbReference>
<keyword evidence="5" id="KW-1003">Cell membrane</keyword>
<dbReference type="GO" id="GO:0012505">
    <property type="term" value="C:endomembrane system"/>
    <property type="evidence" value="ECO:0007669"/>
    <property type="project" value="UniProtKB-SubCell"/>
</dbReference>
<keyword evidence="8" id="KW-0560">Oxidoreductase</keyword>
<feature type="transmembrane region" description="Helical" evidence="5">
    <location>
        <begin position="154"/>
        <end position="176"/>
    </location>
</feature>
<dbReference type="InterPro" id="IPR001750">
    <property type="entry name" value="ND/Mrp_TM"/>
</dbReference>
<evidence type="ECO:0000256" key="4">
    <source>
        <dbReference type="ARBA" id="ARBA00023136"/>
    </source>
</evidence>
<feature type="transmembrane region" description="Helical" evidence="5">
    <location>
        <begin position="100"/>
        <end position="118"/>
    </location>
</feature>
<evidence type="ECO:0000256" key="2">
    <source>
        <dbReference type="ARBA" id="ARBA00022692"/>
    </source>
</evidence>
<feature type="transmembrane region" description="Helical" evidence="5">
    <location>
        <begin position="289"/>
        <end position="310"/>
    </location>
</feature>
<feature type="transmembrane region" description="Helical" evidence="5">
    <location>
        <begin position="196"/>
        <end position="221"/>
    </location>
</feature>
<feature type="transmembrane region" description="Helical" evidence="5">
    <location>
        <begin position="360"/>
        <end position="384"/>
    </location>
</feature>
<keyword evidence="2 5" id="KW-0812">Transmembrane</keyword>
<keyword evidence="3 5" id="KW-1133">Transmembrane helix</keyword>
<accession>A0A6V8LWA2</accession>
<dbReference type="EC" id="7.1.1.-" evidence="5"/>
<feature type="transmembrane region" description="Helical" evidence="5">
    <location>
        <begin position="69"/>
        <end position="88"/>
    </location>
</feature>
<keyword evidence="5" id="KW-0520">NAD</keyword>
<dbReference type="AlphaFoldDB" id="A0A6V8LWA2"/>
<dbReference type="InterPro" id="IPR010096">
    <property type="entry name" value="NADH-Q_OxRdtase_suN/2"/>
</dbReference>
<keyword evidence="5" id="KW-0813">Transport</keyword>
<evidence type="ECO:0000259" key="7">
    <source>
        <dbReference type="Pfam" id="PF00361"/>
    </source>
</evidence>